<protein>
    <submittedName>
        <fullName evidence="1">Uncharacterized protein</fullName>
    </submittedName>
</protein>
<accession>A0AAN7XR72</accession>
<evidence type="ECO:0000313" key="1">
    <source>
        <dbReference type="EMBL" id="KAK5864370.1"/>
    </source>
</evidence>
<dbReference type="Proteomes" id="UP001346869">
    <property type="component" value="Unassembled WGS sequence"/>
</dbReference>
<evidence type="ECO:0000313" key="2">
    <source>
        <dbReference type="Proteomes" id="UP001346869"/>
    </source>
</evidence>
<reference evidence="1 2" key="2">
    <citation type="journal article" date="2023" name="Mol. Biol. Evol.">
        <title>Genomics of Secondarily Temperate Adaptation in the Only Non-Antarctic Icefish.</title>
        <authorList>
            <person name="Rivera-Colon A.G."/>
            <person name="Rayamajhi N."/>
            <person name="Minhas B.F."/>
            <person name="Madrigal G."/>
            <person name="Bilyk K.T."/>
            <person name="Yoon V."/>
            <person name="Hune M."/>
            <person name="Gregory S."/>
            <person name="Cheng C.H.C."/>
            <person name="Catchen J.M."/>
        </authorList>
    </citation>
    <scope>NUCLEOTIDE SEQUENCE [LARGE SCALE GENOMIC DNA]</scope>
    <source>
        <strain evidence="1">JMC-PN-2008</strain>
    </source>
</reference>
<proteinExistence type="predicted"/>
<name>A0AAN7XR72_ELEMC</name>
<sequence length="141" mass="15216">MDPRLKRWAGAVIRASSPNTGSGRMTNHNKLPECCDSLSPTSPGSVSEATRVSDSFCTAMIKLSPWGGQFVSELGPQRQFLETTPALVEYSVPGWIHPRPCSPEAKQTAVLASDGFFHNNIRKLAVDQSGSTVSLSQNNNL</sequence>
<dbReference type="AlphaFoldDB" id="A0AAN7XR72"/>
<dbReference type="EMBL" id="JAUZQC010000010">
    <property type="protein sequence ID" value="KAK5864370.1"/>
    <property type="molecule type" value="Genomic_DNA"/>
</dbReference>
<keyword evidence="2" id="KW-1185">Reference proteome</keyword>
<comment type="caution">
    <text evidence="1">The sequence shown here is derived from an EMBL/GenBank/DDBJ whole genome shotgun (WGS) entry which is preliminary data.</text>
</comment>
<gene>
    <name evidence="1" type="ORF">PBY51_015618</name>
</gene>
<reference evidence="1 2" key="1">
    <citation type="journal article" date="2023" name="Genes (Basel)">
        <title>Chromosome-Level Genome Assembly and Circadian Gene Repertoire of the Patagonia Blennie Eleginops maclovinus-The Closest Ancestral Proxy of Antarctic Cryonotothenioids.</title>
        <authorList>
            <person name="Cheng C.C."/>
            <person name="Rivera-Colon A.G."/>
            <person name="Minhas B.F."/>
            <person name="Wilson L."/>
            <person name="Rayamajhi N."/>
            <person name="Vargas-Chacoff L."/>
            <person name="Catchen J.M."/>
        </authorList>
    </citation>
    <scope>NUCLEOTIDE SEQUENCE [LARGE SCALE GENOMIC DNA]</scope>
    <source>
        <strain evidence="1">JMC-PN-2008</strain>
    </source>
</reference>
<organism evidence="1 2">
    <name type="scientific">Eleginops maclovinus</name>
    <name type="common">Patagonian blennie</name>
    <name type="synonym">Eleginus maclovinus</name>
    <dbReference type="NCBI Taxonomy" id="56733"/>
    <lineage>
        <taxon>Eukaryota</taxon>
        <taxon>Metazoa</taxon>
        <taxon>Chordata</taxon>
        <taxon>Craniata</taxon>
        <taxon>Vertebrata</taxon>
        <taxon>Euteleostomi</taxon>
        <taxon>Actinopterygii</taxon>
        <taxon>Neopterygii</taxon>
        <taxon>Teleostei</taxon>
        <taxon>Neoteleostei</taxon>
        <taxon>Acanthomorphata</taxon>
        <taxon>Eupercaria</taxon>
        <taxon>Perciformes</taxon>
        <taxon>Notothenioidei</taxon>
        <taxon>Eleginopidae</taxon>
        <taxon>Eleginops</taxon>
    </lineage>
</organism>